<reference evidence="2" key="1">
    <citation type="submission" date="2022-11" db="UniProtKB">
        <authorList>
            <consortium name="WormBaseParasite"/>
        </authorList>
    </citation>
    <scope>IDENTIFICATION</scope>
</reference>
<evidence type="ECO:0000313" key="2">
    <source>
        <dbReference type="WBParaSite" id="ES5_v2.g20334.t1"/>
    </source>
</evidence>
<organism evidence="1 2">
    <name type="scientific">Panagrolaimus sp. ES5</name>
    <dbReference type="NCBI Taxonomy" id="591445"/>
    <lineage>
        <taxon>Eukaryota</taxon>
        <taxon>Metazoa</taxon>
        <taxon>Ecdysozoa</taxon>
        <taxon>Nematoda</taxon>
        <taxon>Chromadorea</taxon>
        <taxon>Rhabditida</taxon>
        <taxon>Tylenchina</taxon>
        <taxon>Panagrolaimomorpha</taxon>
        <taxon>Panagrolaimoidea</taxon>
        <taxon>Panagrolaimidae</taxon>
        <taxon>Panagrolaimus</taxon>
    </lineage>
</organism>
<dbReference type="Proteomes" id="UP000887579">
    <property type="component" value="Unplaced"/>
</dbReference>
<proteinExistence type="predicted"/>
<protein>
    <submittedName>
        <fullName evidence="2">Major facilitator superfamily (MFS) profile domain-containing protein</fullName>
    </submittedName>
</protein>
<evidence type="ECO:0000313" key="1">
    <source>
        <dbReference type="Proteomes" id="UP000887579"/>
    </source>
</evidence>
<dbReference type="WBParaSite" id="ES5_v2.g20334.t1">
    <property type="protein sequence ID" value="ES5_v2.g20334.t1"/>
    <property type="gene ID" value="ES5_v2.g20334"/>
</dbReference>
<accession>A0AC34FUB7</accession>
<sequence>MVPLGVWAYMLGRIGLGFSHYGLFTIPVLLALEFLSPPKRKWACFGAGCLFAVGQIILGLIAMLELPFLKFQFALFVPLILLFVCAYFAPESARWLLAQNKFDEAEKVLTYAAKINKAGIPADWRDRIIVEKHNPKNTVSVVALLKTPKLRTRTIVVIFLCIFITENTPLFLCIAQIVFARFAITITYSTIYTYTPELFPTVLRGRTVGIASFCARLGGIGSSYLVLLLVDVYGRLIVTIPFMTLALLAAIGVFFLLPETAGTELPQTIDDVERKELNSTTNAIDESRGQDAELVPLTEKAETH</sequence>
<name>A0AC34FUB7_9BILA</name>